<feature type="signal peptide" evidence="1">
    <location>
        <begin position="1"/>
        <end position="23"/>
    </location>
</feature>
<dbReference type="EMBL" id="JAUCML010000009">
    <property type="protein sequence ID" value="MDM7886073.1"/>
    <property type="molecule type" value="Genomic_DNA"/>
</dbReference>
<dbReference type="PROSITE" id="PS51257">
    <property type="entry name" value="PROKAR_LIPOPROTEIN"/>
    <property type="match status" value="1"/>
</dbReference>
<reference evidence="2 3" key="1">
    <citation type="submission" date="2023-06" db="EMBL/GenBank/DDBJ databases">
        <authorList>
            <person name="Feng G."/>
            <person name="Li J."/>
            <person name="Zhu H."/>
        </authorList>
    </citation>
    <scope>NUCLEOTIDE SEQUENCE [LARGE SCALE GENOMIC DNA]</scope>
    <source>
        <strain evidence="2 3">RHCKG23</strain>
    </source>
</reference>
<dbReference type="Proteomes" id="UP001237823">
    <property type="component" value="Unassembled WGS sequence"/>
</dbReference>
<name>A0ABT7T911_9MICO</name>
<keyword evidence="1" id="KW-0732">Signal</keyword>
<evidence type="ECO:0000313" key="3">
    <source>
        <dbReference type="Proteomes" id="UP001237823"/>
    </source>
</evidence>
<gene>
    <name evidence="2" type="ORF">QUG92_13250</name>
</gene>
<protein>
    <recommendedName>
        <fullName evidence="4">Secreted protein</fullName>
    </recommendedName>
</protein>
<dbReference type="RefSeq" id="WP_289459384.1">
    <property type="nucleotide sequence ID" value="NZ_JAUCML010000009.1"/>
</dbReference>
<evidence type="ECO:0000313" key="2">
    <source>
        <dbReference type="EMBL" id="MDM7886073.1"/>
    </source>
</evidence>
<sequence length="169" mass="16983">MRCAPRFLSVAAAAVVVVSTATACSGGSADDASTSEAALSRWSSLMGTALLDEEHGQGGAGGEGAGGAGLGSVPAGAWDLLVACNGADGWSFRVESGPDGGDTLARSDVPCGATERLSVTVPESGGLTVRAHPLRTAPEAVRRGDVPVHWYVAVVPEGFEPESRSYELG</sequence>
<accession>A0ABT7T911</accession>
<proteinExistence type="predicted"/>
<keyword evidence="3" id="KW-1185">Reference proteome</keyword>
<evidence type="ECO:0008006" key="4">
    <source>
        <dbReference type="Google" id="ProtNLM"/>
    </source>
</evidence>
<feature type="chain" id="PRO_5046823439" description="Secreted protein" evidence="1">
    <location>
        <begin position="24"/>
        <end position="169"/>
    </location>
</feature>
<comment type="caution">
    <text evidence="2">The sequence shown here is derived from an EMBL/GenBank/DDBJ whole genome shotgun (WGS) entry which is preliminary data.</text>
</comment>
<evidence type="ECO:0000256" key="1">
    <source>
        <dbReference type="SAM" id="SignalP"/>
    </source>
</evidence>
<organism evidence="2 3">
    <name type="scientific">Curtobacterium citri</name>
    <dbReference type="NCBI Taxonomy" id="3055139"/>
    <lineage>
        <taxon>Bacteria</taxon>
        <taxon>Bacillati</taxon>
        <taxon>Actinomycetota</taxon>
        <taxon>Actinomycetes</taxon>
        <taxon>Micrococcales</taxon>
        <taxon>Microbacteriaceae</taxon>
        <taxon>Curtobacterium</taxon>
    </lineage>
</organism>